<protein>
    <submittedName>
        <fullName evidence="2">Uncharacterized protein</fullName>
    </submittedName>
</protein>
<organism evidence="2 3">
    <name type="scientific">Phytophthora cactorum</name>
    <dbReference type="NCBI Taxonomy" id="29920"/>
    <lineage>
        <taxon>Eukaryota</taxon>
        <taxon>Sar</taxon>
        <taxon>Stramenopiles</taxon>
        <taxon>Oomycota</taxon>
        <taxon>Peronosporomycetes</taxon>
        <taxon>Peronosporales</taxon>
        <taxon>Peronosporaceae</taxon>
        <taxon>Phytophthora</taxon>
    </lineage>
</organism>
<dbReference type="STRING" id="29920.A0A329RPL4"/>
<accession>A0A329RPL4</accession>
<name>A0A329RPL4_9STRA</name>
<dbReference type="EMBL" id="MJFZ01000633">
    <property type="protein sequence ID" value="RAW26604.1"/>
    <property type="molecule type" value="Genomic_DNA"/>
</dbReference>
<sequence>MEAASTTEEHPDEVTASTPVSGATAATIKEKRAVLRVIEGMNEREACRTQGVPRWTLNDWRKSAESIFGYTGCEKTLACTPGRREVIPVGIELITFMKDTRRDSEVLTAKTVASFVHDEYREWLEGYVEGKKDAVTAYESLLRLLRCFEYRRGSCSELPVASR</sequence>
<gene>
    <name evidence="2" type="ORF">PC110_g16997</name>
</gene>
<evidence type="ECO:0000313" key="3">
    <source>
        <dbReference type="Proteomes" id="UP000251314"/>
    </source>
</evidence>
<proteinExistence type="predicted"/>
<comment type="caution">
    <text evidence="2">The sequence shown here is derived from an EMBL/GenBank/DDBJ whole genome shotgun (WGS) entry which is preliminary data.</text>
</comment>
<evidence type="ECO:0000256" key="1">
    <source>
        <dbReference type="SAM" id="MobiDB-lite"/>
    </source>
</evidence>
<evidence type="ECO:0000313" key="2">
    <source>
        <dbReference type="EMBL" id="RAW26604.1"/>
    </source>
</evidence>
<keyword evidence="3" id="KW-1185">Reference proteome</keyword>
<dbReference type="AlphaFoldDB" id="A0A329RPL4"/>
<feature type="region of interest" description="Disordered" evidence="1">
    <location>
        <begin position="1"/>
        <end position="23"/>
    </location>
</feature>
<dbReference type="OrthoDB" id="121853at2759"/>
<dbReference type="Proteomes" id="UP000251314">
    <property type="component" value="Unassembled WGS sequence"/>
</dbReference>
<dbReference type="VEuPathDB" id="FungiDB:PC110_g16997"/>
<reference evidence="2 3" key="1">
    <citation type="submission" date="2018-01" db="EMBL/GenBank/DDBJ databases">
        <title>Draft genome of the strawberry crown rot pathogen Phytophthora cactorum.</title>
        <authorList>
            <person name="Armitage A.D."/>
            <person name="Lysoe E."/>
            <person name="Nellist C.F."/>
            <person name="Harrison R.J."/>
            <person name="Brurberg M.B."/>
        </authorList>
    </citation>
    <scope>NUCLEOTIDE SEQUENCE [LARGE SCALE GENOMIC DNA]</scope>
    <source>
        <strain evidence="2 3">10300</strain>
    </source>
</reference>